<sequence length="283" mass="30781">MTTETEAATLPLPAADASVEPAAASAPAPATPPPFSWADWLLGVLRHEPAHALTLFYLGVSALGLWASYWFFASFGIPVMDYMDPSDYITVGLRDPAYLLIVALAMLLMLVLNFHEYARDKGPGYYGRMRDRWWGRLLLPFPYREKTPNFLQRVFGWSGFSFPTGVLLGVIWATLWLTVGYVQRKAEAIRNGGGHAVSITLAHTHEAQPGAARLLGTIGDFVFLYWPEQKRAEAIAVEEVGRLQSLPAVPARVTPATPAAHVPASAPVASPQPAKPVAAKPAH</sequence>
<keyword evidence="2" id="KW-1133">Transmembrane helix</keyword>
<dbReference type="RefSeq" id="WP_210537854.1">
    <property type="nucleotide sequence ID" value="NZ_JAGKTC010000004.1"/>
</dbReference>
<accession>A0A940XAY9</accession>
<evidence type="ECO:0000313" key="3">
    <source>
        <dbReference type="EMBL" id="MBP3985939.1"/>
    </source>
</evidence>
<organism evidence="3 4">
    <name type="scientific">Pseudoxanthomonas helianthi</name>
    <dbReference type="NCBI Taxonomy" id="1453541"/>
    <lineage>
        <taxon>Bacteria</taxon>
        <taxon>Pseudomonadati</taxon>
        <taxon>Pseudomonadota</taxon>
        <taxon>Gammaproteobacteria</taxon>
        <taxon>Lysobacterales</taxon>
        <taxon>Lysobacteraceae</taxon>
        <taxon>Pseudoxanthomonas</taxon>
    </lineage>
</organism>
<dbReference type="AlphaFoldDB" id="A0A940XAY9"/>
<feature type="transmembrane region" description="Helical" evidence="2">
    <location>
        <begin position="55"/>
        <end position="77"/>
    </location>
</feature>
<comment type="caution">
    <text evidence="3">The sequence shown here is derived from an EMBL/GenBank/DDBJ whole genome shotgun (WGS) entry which is preliminary data.</text>
</comment>
<proteinExistence type="predicted"/>
<dbReference type="Proteomes" id="UP000673447">
    <property type="component" value="Unassembled WGS sequence"/>
</dbReference>
<gene>
    <name evidence="3" type="ORF">J5837_16150</name>
</gene>
<name>A0A940XAY9_9GAMM</name>
<evidence type="ECO:0000256" key="2">
    <source>
        <dbReference type="SAM" id="Phobius"/>
    </source>
</evidence>
<reference evidence="3" key="2">
    <citation type="submission" date="2021-03" db="EMBL/GenBank/DDBJ databases">
        <authorList>
            <person name="Cao W."/>
        </authorList>
    </citation>
    <scope>NUCLEOTIDE SEQUENCE</scope>
    <source>
        <strain evidence="3">110414</strain>
    </source>
</reference>
<keyword evidence="2" id="KW-0812">Transmembrane</keyword>
<protein>
    <submittedName>
        <fullName evidence="3">Uncharacterized protein</fullName>
    </submittedName>
</protein>
<reference evidence="3" key="1">
    <citation type="journal article" date="2016" name="Int. J. Syst. Evol. Microbiol.">
        <title>Pseudoxanthomonas helianthi sp. nov., isolated from roots of Jerusalem artichoke (Helianthus tuberosus).</title>
        <authorList>
            <person name="Kittiwongwattana C."/>
            <person name="Thawai C."/>
        </authorList>
    </citation>
    <scope>NUCLEOTIDE SEQUENCE</scope>
    <source>
        <strain evidence="3">110414</strain>
    </source>
</reference>
<feature type="transmembrane region" description="Helical" evidence="2">
    <location>
        <begin position="154"/>
        <end position="177"/>
    </location>
</feature>
<evidence type="ECO:0000256" key="1">
    <source>
        <dbReference type="SAM" id="MobiDB-lite"/>
    </source>
</evidence>
<keyword evidence="4" id="KW-1185">Reference proteome</keyword>
<feature type="region of interest" description="Disordered" evidence="1">
    <location>
        <begin position="262"/>
        <end position="283"/>
    </location>
</feature>
<keyword evidence="2" id="KW-0472">Membrane</keyword>
<dbReference type="EMBL" id="JAGKTC010000004">
    <property type="protein sequence ID" value="MBP3985939.1"/>
    <property type="molecule type" value="Genomic_DNA"/>
</dbReference>
<evidence type="ECO:0000313" key="4">
    <source>
        <dbReference type="Proteomes" id="UP000673447"/>
    </source>
</evidence>
<feature type="transmembrane region" description="Helical" evidence="2">
    <location>
        <begin position="97"/>
        <end position="114"/>
    </location>
</feature>